<organism evidence="1 2">
    <name type="scientific">Rhizobium loti</name>
    <name type="common">Mesorhizobium loti</name>
    <dbReference type="NCBI Taxonomy" id="381"/>
    <lineage>
        <taxon>Bacteria</taxon>
        <taxon>Pseudomonadati</taxon>
        <taxon>Pseudomonadota</taxon>
        <taxon>Alphaproteobacteria</taxon>
        <taxon>Hyphomicrobiales</taxon>
        <taxon>Phyllobacteriaceae</taxon>
        <taxon>Mesorhizobium</taxon>
    </lineage>
</organism>
<dbReference type="AlphaFoldDB" id="A0A6M7U5G7"/>
<dbReference type="RefSeq" id="WP_065004989.1">
    <property type="nucleotide sequence ID" value="NZ_CP033334.1"/>
</dbReference>
<reference evidence="1 2" key="1">
    <citation type="submission" date="2016-05" db="EMBL/GenBank/DDBJ databases">
        <authorList>
            <person name="Ramsay J.P."/>
        </authorList>
    </citation>
    <scope>NUCLEOTIDE SEQUENCE [LARGE SCALE GENOMIC DNA]</scope>
    <source>
        <strain evidence="1 2">NZP2042</strain>
    </source>
</reference>
<accession>A0A6M7U5G7</accession>
<name>A0A6M7U5G7_RHILI</name>
<proteinExistence type="predicted"/>
<sequence>MTAPRLALAPVPSPRDRAIWHLRELERLVLASGAGAVSILSVGINYPDGSSKLIGINVNDGRLMDFDGMLDGLSA</sequence>
<protein>
    <submittedName>
        <fullName evidence="1">Uncharacterized protein</fullName>
    </submittedName>
</protein>
<evidence type="ECO:0000313" key="2">
    <source>
        <dbReference type="Proteomes" id="UP000093737"/>
    </source>
</evidence>
<comment type="caution">
    <text evidence="1">The sequence shown here is derived from an EMBL/GenBank/DDBJ whole genome shotgun (WGS) entry which is preliminary data.</text>
</comment>
<evidence type="ECO:0000313" key="1">
    <source>
        <dbReference type="EMBL" id="OBQ72242.1"/>
    </source>
</evidence>
<dbReference type="Proteomes" id="UP000093737">
    <property type="component" value="Unassembled WGS sequence"/>
</dbReference>
<dbReference type="EMBL" id="LYTK01000001">
    <property type="protein sequence ID" value="OBQ72242.1"/>
    <property type="molecule type" value="Genomic_DNA"/>
</dbReference>
<gene>
    <name evidence="1" type="ORF">A8145_05320</name>
</gene>